<dbReference type="Pfam" id="PF13649">
    <property type="entry name" value="Methyltransf_25"/>
    <property type="match status" value="1"/>
</dbReference>
<sequence length="254" mass="27269">MAESFGVDAERYDRVRPRYPGAMVERIVAASPGPDVLDVGCGTGIAARQFHAAGCNVLGVEPDERMAEFARRGGLEVEVATFEAWDPAGREFDAVIAGTPWHWVDPLAGAAKAAQVLRPGGRLAAFWHVSEPPPAVSEAFAAVYRRVMPNSPFTFRATRSALDSHQSLLTKAADGIREVGGFGDPEQWRFDGERTYTRDEWLDQLPTSGALTLLPPDKLAEVLERVGAAIDAMGGGFTMPFATLVVTAERTGAA</sequence>
<dbReference type="SUPFAM" id="SSF53335">
    <property type="entry name" value="S-adenosyl-L-methionine-dependent methyltransferases"/>
    <property type="match status" value="1"/>
</dbReference>
<name>A0A8J3UU97_9ACTN</name>
<dbReference type="PANTHER" id="PTHR44942">
    <property type="entry name" value="METHYLTRANSF_11 DOMAIN-CONTAINING PROTEIN"/>
    <property type="match status" value="1"/>
</dbReference>
<dbReference type="CDD" id="cd02440">
    <property type="entry name" value="AdoMet_MTases"/>
    <property type="match status" value="1"/>
</dbReference>
<dbReference type="Proteomes" id="UP000605992">
    <property type="component" value="Unassembled WGS sequence"/>
</dbReference>
<dbReference type="InterPro" id="IPR041698">
    <property type="entry name" value="Methyltransf_25"/>
</dbReference>
<dbReference type="InterPro" id="IPR029063">
    <property type="entry name" value="SAM-dependent_MTases_sf"/>
</dbReference>
<keyword evidence="1 4" id="KW-0489">Methyltransferase</keyword>
<reference evidence="4" key="1">
    <citation type="submission" date="2021-01" db="EMBL/GenBank/DDBJ databases">
        <title>Whole genome shotgun sequence of Planotetraspora thailandica NBRC 104271.</title>
        <authorList>
            <person name="Komaki H."/>
            <person name="Tamura T."/>
        </authorList>
    </citation>
    <scope>NUCLEOTIDE SEQUENCE</scope>
    <source>
        <strain evidence="4">NBRC 104271</strain>
    </source>
</reference>
<dbReference type="PANTHER" id="PTHR44942:SF4">
    <property type="entry name" value="METHYLTRANSFERASE TYPE 11 DOMAIN-CONTAINING PROTEIN"/>
    <property type="match status" value="1"/>
</dbReference>
<evidence type="ECO:0000256" key="1">
    <source>
        <dbReference type="ARBA" id="ARBA00022603"/>
    </source>
</evidence>
<feature type="domain" description="Methyltransferase" evidence="3">
    <location>
        <begin position="36"/>
        <end position="121"/>
    </location>
</feature>
<evidence type="ECO:0000313" key="4">
    <source>
        <dbReference type="EMBL" id="GII52164.1"/>
    </source>
</evidence>
<accession>A0A8J3UU97</accession>
<organism evidence="4 5">
    <name type="scientific">Planotetraspora thailandica</name>
    <dbReference type="NCBI Taxonomy" id="487172"/>
    <lineage>
        <taxon>Bacteria</taxon>
        <taxon>Bacillati</taxon>
        <taxon>Actinomycetota</taxon>
        <taxon>Actinomycetes</taxon>
        <taxon>Streptosporangiales</taxon>
        <taxon>Streptosporangiaceae</taxon>
        <taxon>Planotetraspora</taxon>
    </lineage>
</organism>
<protein>
    <submittedName>
        <fullName evidence="4">Methyltransferase type 11</fullName>
    </submittedName>
</protein>
<evidence type="ECO:0000259" key="3">
    <source>
        <dbReference type="Pfam" id="PF13649"/>
    </source>
</evidence>
<evidence type="ECO:0000313" key="5">
    <source>
        <dbReference type="Proteomes" id="UP000605992"/>
    </source>
</evidence>
<keyword evidence="2" id="KW-0808">Transferase</keyword>
<comment type="caution">
    <text evidence="4">The sequence shown here is derived from an EMBL/GenBank/DDBJ whole genome shotgun (WGS) entry which is preliminary data.</text>
</comment>
<dbReference type="AlphaFoldDB" id="A0A8J3UU97"/>
<gene>
    <name evidence="4" type="ORF">Pth03_05530</name>
</gene>
<dbReference type="GO" id="GO:0032259">
    <property type="term" value="P:methylation"/>
    <property type="evidence" value="ECO:0007669"/>
    <property type="project" value="UniProtKB-KW"/>
</dbReference>
<keyword evidence="5" id="KW-1185">Reference proteome</keyword>
<dbReference type="Gene3D" id="3.40.50.150">
    <property type="entry name" value="Vaccinia Virus protein VP39"/>
    <property type="match status" value="1"/>
</dbReference>
<evidence type="ECO:0000256" key="2">
    <source>
        <dbReference type="ARBA" id="ARBA00022679"/>
    </source>
</evidence>
<dbReference type="GO" id="GO:0008168">
    <property type="term" value="F:methyltransferase activity"/>
    <property type="evidence" value="ECO:0007669"/>
    <property type="project" value="UniProtKB-KW"/>
</dbReference>
<dbReference type="InterPro" id="IPR051052">
    <property type="entry name" value="Diverse_substrate_MTase"/>
</dbReference>
<dbReference type="EMBL" id="BOOR01000004">
    <property type="protein sequence ID" value="GII52164.1"/>
    <property type="molecule type" value="Genomic_DNA"/>
</dbReference>
<proteinExistence type="predicted"/>